<gene>
    <name evidence="4" type="ORF">C7B47_07820</name>
</gene>
<reference evidence="4 5" key="1">
    <citation type="journal article" date="2014" name="BMC Genomics">
        <title>Comparison of environmental and isolate Sulfobacillus genomes reveals diverse carbon, sulfur, nitrogen, and hydrogen metabolisms.</title>
        <authorList>
            <person name="Justice N.B."/>
            <person name="Norman A."/>
            <person name="Brown C.T."/>
            <person name="Singh A."/>
            <person name="Thomas B.C."/>
            <person name="Banfield J.F."/>
        </authorList>
    </citation>
    <scope>NUCLEOTIDE SEQUENCE [LARGE SCALE GENOMIC DNA]</scope>
    <source>
        <strain evidence="4">AMDSBA5</strain>
    </source>
</reference>
<dbReference type="Gene3D" id="2.40.290.10">
    <property type="match status" value="1"/>
</dbReference>
<dbReference type="SUPFAM" id="SSF100939">
    <property type="entry name" value="SPOC domain-like"/>
    <property type="match status" value="1"/>
</dbReference>
<dbReference type="Proteomes" id="UP000242705">
    <property type="component" value="Unassembled WGS sequence"/>
</dbReference>
<name>A0A2T2WYZ1_SULTH</name>
<dbReference type="GO" id="GO:0006303">
    <property type="term" value="P:double-strand break repair via nonhomologous end joining"/>
    <property type="evidence" value="ECO:0007669"/>
    <property type="project" value="InterPro"/>
</dbReference>
<evidence type="ECO:0000313" key="5">
    <source>
        <dbReference type="Proteomes" id="UP000242705"/>
    </source>
</evidence>
<evidence type="ECO:0000256" key="2">
    <source>
        <dbReference type="SAM" id="MobiDB-lite"/>
    </source>
</evidence>
<sequence>MCLNLSTKSSISSAATVNRRPKTTPQRWSIPKTCLNRGTLVRSLYKGVIGFGLVSIPIQVYKAMDDEKVEIHWLHKVCGSRIQYRKYCPICHVEVEPGEIVRGAPVPDGRYVVLEDQDIIQPSKDHNVTIMSFHLLDAIDPVYFRQAYWLKPLPGGHKAYRLLAETMQDTHLVALAELTLRSKPSLAVVRTFHSSTLMMHTLYFPESLREEGKNFGDVSVQISDKERDMAIMLVKQMQEPFVPERYPNEAKRELLERIQALMPSAITPEETHTTREVMSLMEQLRASVSQTAQRV</sequence>
<feature type="domain" description="Ku" evidence="3">
    <location>
        <begin position="92"/>
        <end position="214"/>
    </location>
</feature>
<dbReference type="EMBL" id="PXYX01000012">
    <property type="protein sequence ID" value="PSR27464.1"/>
    <property type="molecule type" value="Genomic_DNA"/>
</dbReference>
<protein>
    <submittedName>
        <fullName evidence="4">Ku domain-containing protein</fullName>
    </submittedName>
</protein>
<dbReference type="AlphaFoldDB" id="A0A2T2WYZ1"/>
<dbReference type="GO" id="GO:0003690">
    <property type="term" value="F:double-stranded DNA binding"/>
    <property type="evidence" value="ECO:0007669"/>
    <property type="project" value="TreeGrafter"/>
</dbReference>
<dbReference type="InterPro" id="IPR006164">
    <property type="entry name" value="DNA_bd_Ku70/Ku80"/>
</dbReference>
<dbReference type="InterPro" id="IPR016194">
    <property type="entry name" value="SPOC-like_C_dom_sf"/>
</dbReference>
<evidence type="ECO:0000259" key="3">
    <source>
        <dbReference type="SMART" id="SM00559"/>
    </source>
</evidence>
<feature type="region of interest" description="Disordered" evidence="2">
    <location>
        <begin position="1"/>
        <end position="26"/>
    </location>
</feature>
<keyword evidence="1" id="KW-0238">DNA-binding</keyword>
<accession>A0A2T2WYZ1</accession>
<organism evidence="4 5">
    <name type="scientific">Sulfobacillus thermosulfidooxidans</name>
    <dbReference type="NCBI Taxonomy" id="28034"/>
    <lineage>
        <taxon>Bacteria</taxon>
        <taxon>Bacillati</taxon>
        <taxon>Bacillota</taxon>
        <taxon>Clostridia</taxon>
        <taxon>Eubacteriales</taxon>
        <taxon>Clostridiales Family XVII. Incertae Sedis</taxon>
        <taxon>Sulfobacillus</taxon>
    </lineage>
</organism>
<feature type="compositionally biased region" description="Polar residues" evidence="2">
    <location>
        <begin position="1"/>
        <end position="16"/>
    </location>
</feature>
<dbReference type="Pfam" id="PF02735">
    <property type="entry name" value="Ku"/>
    <property type="match status" value="1"/>
</dbReference>
<comment type="caution">
    <text evidence="4">The sequence shown here is derived from an EMBL/GenBank/DDBJ whole genome shotgun (WGS) entry which is preliminary data.</text>
</comment>
<dbReference type="PANTHER" id="PTHR41251">
    <property type="entry name" value="NON-HOMOLOGOUS END JOINING PROTEIN KU"/>
    <property type="match status" value="1"/>
</dbReference>
<dbReference type="PIRSF" id="PIRSF006493">
    <property type="entry name" value="Prok_Ku"/>
    <property type="match status" value="1"/>
</dbReference>
<dbReference type="PANTHER" id="PTHR41251:SF1">
    <property type="entry name" value="NON-HOMOLOGOUS END JOINING PROTEIN KU"/>
    <property type="match status" value="1"/>
</dbReference>
<evidence type="ECO:0000313" key="4">
    <source>
        <dbReference type="EMBL" id="PSR27464.1"/>
    </source>
</evidence>
<proteinExistence type="predicted"/>
<dbReference type="InterPro" id="IPR009187">
    <property type="entry name" value="Prok_Ku"/>
</dbReference>
<evidence type="ECO:0000256" key="1">
    <source>
        <dbReference type="ARBA" id="ARBA00023125"/>
    </source>
</evidence>
<dbReference type="SMART" id="SM00559">
    <property type="entry name" value="Ku78"/>
    <property type="match status" value="1"/>
</dbReference>